<protein>
    <submittedName>
        <fullName evidence="2">Uncharacterized protein</fullName>
    </submittedName>
</protein>
<dbReference type="Proteomes" id="UP001079672">
    <property type="component" value="Unassembled WGS sequence"/>
</dbReference>
<dbReference type="AlphaFoldDB" id="A0A9Q4JF66"/>
<dbReference type="PROSITE" id="PS51257">
    <property type="entry name" value="PROKAR_LIPOPROTEIN"/>
    <property type="match status" value="1"/>
</dbReference>
<reference evidence="2" key="1">
    <citation type="submission" date="2022-12" db="EMBL/GenBank/DDBJ databases">
        <title>Development of a Multilocus Sequence Typing Scheme for Bacteroides fragilis Based on Whole Genome Sequencing Data and Clinical Application.</title>
        <authorList>
            <person name="Nielsen F.D."/>
            <person name="Justesen U.S."/>
        </authorList>
    </citation>
    <scope>NUCLEOTIDE SEQUENCE</scope>
    <source>
        <strain evidence="2">BF_AM_ODE_DK_2015_4</strain>
    </source>
</reference>
<proteinExistence type="predicted"/>
<dbReference type="EMBL" id="JAPTZU010000003">
    <property type="protein sequence ID" value="MCZ2687228.1"/>
    <property type="molecule type" value="Genomic_DNA"/>
</dbReference>
<keyword evidence="1" id="KW-1133">Transmembrane helix</keyword>
<organism evidence="2 3">
    <name type="scientific">Bacteroides fragilis</name>
    <dbReference type="NCBI Taxonomy" id="817"/>
    <lineage>
        <taxon>Bacteria</taxon>
        <taxon>Pseudomonadati</taxon>
        <taxon>Bacteroidota</taxon>
        <taxon>Bacteroidia</taxon>
        <taxon>Bacteroidales</taxon>
        <taxon>Bacteroidaceae</taxon>
        <taxon>Bacteroides</taxon>
    </lineage>
</organism>
<feature type="transmembrane region" description="Helical" evidence="1">
    <location>
        <begin position="13"/>
        <end position="30"/>
    </location>
</feature>
<keyword evidence="1" id="KW-0812">Transmembrane</keyword>
<evidence type="ECO:0000256" key="1">
    <source>
        <dbReference type="SAM" id="Phobius"/>
    </source>
</evidence>
<evidence type="ECO:0000313" key="3">
    <source>
        <dbReference type="Proteomes" id="UP001079672"/>
    </source>
</evidence>
<keyword evidence="1" id="KW-0472">Membrane</keyword>
<dbReference type="RefSeq" id="WP_234212340.1">
    <property type="nucleotide sequence ID" value="NZ_JAPTZU010000003.1"/>
</dbReference>
<name>A0A9Q4JF66_BACFG</name>
<evidence type="ECO:0000313" key="2">
    <source>
        <dbReference type="EMBL" id="MCZ2687228.1"/>
    </source>
</evidence>
<sequence>MKPVTLPLPLLKSLYYVLFAMVVVIVLGGCEKDDENEIRFYTGNGSEERLLGEEGLLMDILQTPAMIFLKAASGDQIKVHSEDTAVVGATYNPDYLGKRCIEVRVAGVGKTHICVSYRGEEHIIPVVVASRSVAYSGQYRLEGFRCYQGSSKGGVEIFPEMDSYWESRFNSSDGFIKGFPNDKIEFISVDKLRFSSDFEDGTSLSYEKYFQMRNDSLFMRSHAENRWEFYGKVNHNVNSDQLQLTYSIHFWTYSSTGHFTSFGRGHDGGFIANYSDFFYYYPVFEDLNQMTSENDEIAWCNVSYSFE</sequence>
<accession>A0A9Q4JF66</accession>
<gene>
    <name evidence="2" type="ORF">O1433_06915</name>
</gene>
<comment type="caution">
    <text evidence="2">The sequence shown here is derived from an EMBL/GenBank/DDBJ whole genome shotgun (WGS) entry which is preliminary data.</text>
</comment>